<accession>A0A6J5DQJ4</accession>
<dbReference type="EMBL" id="CADIKF010000015">
    <property type="protein sequence ID" value="CAB3755774.1"/>
    <property type="molecule type" value="Genomic_DNA"/>
</dbReference>
<feature type="region of interest" description="Disordered" evidence="1">
    <location>
        <begin position="153"/>
        <end position="177"/>
    </location>
</feature>
<dbReference type="AlphaFoldDB" id="A0A6J5DQJ4"/>
<keyword evidence="2" id="KW-1133">Transmembrane helix</keyword>
<keyword evidence="2" id="KW-0472">Membrane</keyword>
<dbReference type="Proteomes" id="UP000494329">
    <property type="component" value="Unassembled WGS sequence"/>
</dbReference>
<evidence type="ECO:0000256" key="2">
    <source>
        <dbReference type="SAM" id="Phobius"/>
    </source>
</evidence>
<protein>
    <submittedName>
        <fullName evidence="3">Uncharacterized protein</fullName>
    </submittedName>
</protein>
<gene>
    <name evidence="3" type="ORF">LMG29739_02291</name>
</gene>
<evidence type="ECO:0000313" key="4">
    <source>
        <dbReference type="Proteomes" id="UP000494329"/>
    </source>
</evidence>
<keyword evidence="2" id="KW-0812">Transmembrane</keyword>
<sequence>MKRAIEIADLTLKVLSCIAIVCAGGWAVWVFRLGGSTDWQDNITLETHVLPYHDDLRLLVVHAKSKNPRNSTFELNSSQHDSYQLRVRKLVPDAKSGTLFNEDEGELIASVDLLKLAGDSYEFLPNAEMDDMQTVVVPVGTTVSIMAEMKIHTGGRDRSGEPEVDSNSASAMVRIEP</sequence>
<evidence type="ECO:0000313" key="3">
    <source>
        <dbReference type="EMBL" id="CAB3755774.1"/>
    </source>
</evidence>
<organism evidence="3 4">
    <name type="scientific">Paraburkholderia solisilvae</name>
    <dbReference type="NCBI Taxonomy" id="624376"/>
    <lineage>
        <taxon>Bacteria</taxon>
        <taxon>Pseudomonadati</taxon>
        <taxon>Pseudomonadota</taxon>
        <taxon>Betaproteobacteria</taxon>
        <taxon>Burkholderiales</taxon>
        <taxon>Burkholderiaceae</taxon>
        <taxon>Paraburkholderia</taxon>
    </lineage>
</organism>
<proteinExistence type="predicted"/>
<name>A0A6J5DQJ4_9BURK</name>
<dbReference type="RefSeq" id="WP_175111026.1">
    <property type="nucleotide sequence ID" value="NZ_CADIKF010000015.1"/>
</dbReference>
<feature type="transmembrane region" description="Helical" evidence="2">
    <location>
        <begin position="12"/>
        <end position="31"/>
    </location>
</feature>
<evidence type="ECO:0000256" key="1">
    <source>
        <dbReference type="SAM" id="MobiDB-lite"/>
    </source>
</evidence>
<reference evidence="3 4" key="1">
    <citation type="submission" date="2020-04" db="EMBL/GenBank/DDBJ databases">
        <authorList>
            <person name="De Canck E."/>
        </authorList>
    </citation>
    <scope>NUCLEOTIDE SEQUENCE [LARGE SCALE GENOMIC DNA]</scope>
    <source>
        <strain evidence="3 4">LMG 29739</strain>
    </source>
</reference>
<keyword evidence="4" id="KW-1185">Reference proteome</keyword>